<dbReference type="SUPFAM" id="SSF109604">
    <property type="entry name" value="HD-domain/PDEase-like"/>
    <property type="match status" value="1"/>
</dbReference>
<proteinExistence type="predicted"/>
<evidence type="ECO:0000313" key="2">
    <source>
        <dbReference type="Proteomes" id="UP000260793"/>
    </source>
</evidence>
<dbReference type="AlphaFoldDB" id="A0A3E4LRC7"/>
<protein>
    <submittedName>
        <fullName evidence="1">Phosphohydrolase</fullName>
    </submittedName>
</protein>
<dbReference type="Gene3D" id="1.10.3210.10">
    <property type="entry name" value="Hypothetical protein af1432"/>
    <property type="match status" value="1"/>
</dbReference>
<dbReference type="Pfam" id="PF01966">
    <property type="entry name" value="HD"/>
    <property type="match status" value="1"/>
</dbReference>
<accession>A0A3E4LRC7</accession>
<keyword evidence="1" id="KW-0378">Hydrolase</keyword>
<dbReference type="GO" id="GO:0016787">
    <property type="term" value="F:hydrolase activity"/>
    <property type="evidence" value="ECO:0007669"/>
    <property type="project" value="UniProtKB-KW"/>
</dbReference>
<dbReference type="GeneID" id="77332878"/>
<dbReference type="Proteomes" id="UP000260793">
    <property type="component" value="Unassembled WGS sequence"/>
</dbReference>
<organism evidence="1 2">
    <name type="scientific">[Ruminococcus] lactaris</name>
    <dbReference type="NCBI Taxonomy" id="46228"/>
    <lineage>
        <taxon>Bacteria</taxon>
        <taxon>Bacillati</taxon>
        <taxon>Bacillota</taxon>
        <taxon>Clostridia</taxon>
        <taxon>Lachnospirales</taxon>
        <taxon>Lachnospiraceae</taxon>
        <taxon>Mediterraneibacter</taxon>
    </lineage>
</organism>
<comment type="caution">
    <text evidence="1">The sequence shown here is derived from an EMBL/GenBank/DDBJ whole genome shotgun (WGS) entry which is preliminary data.</text>
</comment>
<gene>
    <name evidence="1" type="ORF">DXD17_07730</name>
</gene>
<name>A0A3E4LRC7_9FIRM</name>
<evidence type="ECO:0000313" key="1">
    <source>
        <dbReference type="EMBL" id="RGK39866.1"/>
    </source>
</evidence>
<dbReference type="EMBL" id="QSQN01000017">
    <property type="protein sequence ID" value="RGK39866.1"/>
    <property type="molecule type" value="Genomic_DNA"/>
</dbReference>
<dbReference type="InterPro" id="IPR006674">
    <property type="entry name" value="HD_domain"/>
</dbReference>
<sequence>MMMRLFKKYISVHKPATIIYDETFYQILRETARHPIVLRMKLYPHHGTTNCYIHCLHVAYFNYKWCKALGLDYESATRAGMIHDLFLYDWHTHAKETGEYFHGLTHARRALRNAQRHFHLNSTEMDIIQNHMWPVTLLHIPHTKEGWIITLTDKYCGLLETLRLL</sequence>
<dbReference type="RefSeq" id="WP_005608536.1">
    <property type="nucleotide sequence ID" value="NZ_CABKOA010000047.1"/>
</dbReference>
<reference evidence="1 2" key="1">
    <citation type="submission" date="2018-08" db="EMBL/GenBank/DDBJ databases">
        <title>A genome reference for cultivated species of the human gut microbiota.</title>
        <authorList>
            <person name="Zou Y."/>
            <person name="Xue W."/>
            <person name="Luo G."/>
        </authorList>
    </citation>
    <scope>NUCLEOTIDE SEQUENCE [LARGE SCALE GENOMIC DNA]</scope>
    <source>
        <strain evidence="1 2">TF11-7</strain>
    </source>
</reference>